<evidence type="ECO:0000256" key="5">
    <source>
        <dbReference type="HAMAP-Rule" id="MF_00902"/>
    </source>
</evidence>
<evidence type="ECO:0000313" key="7">
    <source>
        <dbReference type="Proteomes" id="UP000198771"/>
    </source>
</evidence>
<dbReference type="NCBIfam" id="TIGR00945">
    <property type="entry name" value="tatC"/>
    <property type="match status" value="1"/>
</dbReference>
<keyword evidence="5" id="KW-1003">Cell membrane</keyword>
<name>A0A1G6BYC3_9BACT</name>
<dbReference type="EMBL" id="FMXO01000006">
    <property type="protein sequence ID" value="SDB25600.1"/>
    <property type="molecule type" value="Genomic_DNA"/>
</dbReference>
<reference evidence="6 7" key="1">
    <citation type="submission" date="2016-10" db="EMBL/GenBank/DDBJ databases">
        <authorList>
            <person name="de Groot N.N."/>
        </authorList>
    </citation>
    <scope>NUCLEOTIDE SEQUENCE [LARGE SCALE GENOMIC DNA]</scope>
    <source>
        <strain evidence="6 7">ASO4-2</strain>
    </source>
</reference>
<dbReference type="InterPro" id="IPR002033">
    <property type="entry name" value="TatC"/>
</dbReference>
<evidence type="ECO:0000313" key="6">
    <source>
        <dbReference type="EMBL" id="SDB25600.1"/>
    </source>
</evidence>
<comment type="function">
    <text evidence="5">Part of the twin-arginine translocation (Tat) system that transports large folded proteins containing a characteristic twin-arginine motif in their signal peptide across membranes.</text>
</comment>
<dbReference type="PRINTS" id="PR01840">
    <property type="entry name" value="TATCFAMILY"/>
</dbReference>
<evidence type="ECO:0000256" key="4">
    <source>
        <dbReference type="ARBA" id="ARBA00023136"/>
    </source>
</evidence>
<dbReference type="PANTHER" id="PTHR30371:SF0">
    <property type="entry name" value="SEC-INDEPENDENT PROTEIN TRANSLOCASE PROTEIN TATC, CHLOROPLASTIC-RELATED"/>
    <property type="match status" value="1"/>
</dbReference>
<sequence>MSETSQQQEQPGELKEMTLMDHLGELRTRLVRSAIAALVGFLICYAFSKQLFELMMKPLLEVMPPDSSLIFTALPEAFFTYVKVAFVAGLFLVSPYIFYQIWKFIAPGLYESERKYMIPIAAVSALFFVSGALFGYFIVFPFGFEFFMGYADEMIRPMPSLREYFSFSLKLLLAFGFIFELPLFIFFLARMGLVTAASLRKKRKYAILFAFVIAAILTPPDGITQILMSGPLIILYEFSIFVALFFGKKPKVAPEAQA</sequence>
<gene>
    <name evidence="5" type="primary">tatC</name>
    <name evidence="6" type="ORF">SAMN05660653_01210</name>
</gene>
<protein>
    <recommendedName>
        <fullName evidence="5">Sec-independent protein translocase protein TatC</fullName>
    </recommendedName>
</protein>
<feature type="transmembrane region" description="Helical" evidence="5">
    <location>
        <begin position="78"/>
        <end position="99"/>
    </location>
</feature>
<feature type="transmembrane region" description="Helical" evidence="5">
    <location>
        <begin position="120"/>
        <end position="144"/>
    </location>
</feature>
<keyword evidence="5" id="KW-0813">Transport</keyword>
<dbReference type="GO" id="GO:0033281">
    <property type="term" value="C:TAT protein transport complex"/>
    <property type="evidence" value="ECO:0007669"/>
    <property type="project" value="UniProtKB-UniRule"/>
</dbReference>
<evidence type="ECO:0000256" key="3">
    <source>
        <dbReference type="ARBA" id="ARBA00022989"/>
    </source>
</evidence>
<keyword evidence="4 5" id="KW-0472">Membrane</keyword>
<keyword evidence="7" id="KW-1185">Reference proteome</keyword>
<evidence type="ECO:0000256" key="1">
    <source>
        <dbReference type="ARBA" id="ARBA00004141"/>
    </source>
</evidence>
<dbReference type="GO" id="GO:0009977">
    <property type="term" value="F:proton motive force dependent protein transmembrane transporter activity"/>
    <property type="evidence" value="ECO:0007669"/>
    <property type="project" value="TreeGrafter"/>
</dbReference>
<dbReference type="Proteomes" id="UP000198771">
    <property type="component" value="Unassembled WGS sequence"/>
</dbReference>
<dbReference type="GO" id="GO:0043953">
    <property type="term" value="P:protein transport by the Tat complex"/>
    <property type="evidence" value="ECO:0007669"/>
    <property type="project" value="UniProtKB-UniRule"/>
</dbReference>
<proteinExistence type="inferred from homology"/>
<dbReference type="PANTHER" id="PTHR30371">
    <property type="entry name" value="SEC-INDEPENDENT PROTEIN TRANSLOCASE PROTEIN TATC"/>
    <property type="match status" value="1"/>
</dbReference>
<dbReference type="HAMAP" id="MF_00902">
    <property type="entry name" value="TatC"/>
    <property type="match status" value="1"/>
</dbReference>
<evidence type="ECO:0000256" key="2">
    <source>
        <dbReference type="ARBA" id="ARBA00022692"/>
    </source>
</evidence>
<feature type="transmembrane region" description="Helical" evidence="5">
    <location>
        <begin position="205"/>
        <end position="220"/>
    </location>
</feature>
<dbReference type="Pfam" id="PF00902">
    <property type="entry name" value="TatC"/>
    <property type="match status" value="1"/>
</dbReference>
<comment type="subcellular location">
    <subcellularLocation>
        <location evidence="5">Cell membrane</location>
        <topology evidence="5">Multi-pass membrane protein</topology>
    </subcellularLocation>
    <subcellularLocation>
        <location evidence="1">Membrane</location>
        <topology evidence="1">Multi-pass membrane protein</topology>
    </subcellularLocation>
</comment>
<comment type="subunit">
    <text evidence="5">Forms a complex with TatA.</text>
</comment>
<accession>A0A1G6BYC3</accession>
<keyword evidence="5" id="KW-0653">Protein transport</keyword>
<keyword evidence="2 5" id="KW-0812">Transmembrane</keyword>
<feature type="transmembrane region" description="Helical" evidence="5">
    <location>
        <begin position="30"/>
        <end position="48"/>
    </location>
</feature>
<dbReference type="STRING" id="617002.SAMN05660653_01210"/>
<comment type="similarity">
    <text evidence="5">Belongs to the TatC family.</text>
</comment>
<feature type="transmembrane region" description="Helical" evidence="5">
    <location>
        <begin position="164"/>
        <end position="193"/>
    </location>
</feature>
<keyword evidence="3 5" id="KW-1133">Transmembrane helix</keyword>
<dbReference type="GO" id="GO:0065002">
    <property type="term" value="P:intracellular protein transmembrane transport"/>
    <property type="evidence" value="ECO:0007669"/>
    <property type="project" value="TreeGrafter"/>
</dbReference>
<feature type="transmembrane region" description="Helical" evidence="5">
    <location>
        <begin position="226"/>
        <end position="246"/>
    </location>
</feature>
<dbReference type="AlphaFoldDB" id="A0A1G6BYC3"/>
<keyword evidence="5" id="KW-0811">Translocation</keyword>
<organism evidence="6 7">
    <name type="scientific">Desulfonatronum thiosulfatophilum</name>
    <dbReference type="NCBI Taxonomy" id="617002"/>
    <lineage>
        <taxon>Bacteria</taxon>
        <taxon>Pseudomonadati</taxon>
        <taxon>Thermodesulfobacteriota</taxon>
        <taxon>Desulfovibrionia</taxon>
        <taxon>Desulfovibrionales</taxon>
        <taxon>Desulfonatronaceae</taxon>
        <taxon>Desulfonatronum</taxon>
    </lineage>
</organism>